<accession>A0A2T3P102</accession>
<gene>
    <name evidence="2" type="ORF">C9I98_02460</name>
</gene>
<dbReference type="EMBL" id="PYMA01000001">
    <property type="protein sequence ID" value="PSW22148.1"/>
    <property type="molecule type" value="Genomic_DNA"/>
</dbReference>
<reference evidence="2 3" key="1">
    <citation type="submission" date="2018-01" db="EMBL/GenBank/DDBJ databases">
        <title>Whole genome sequencing of Histamine producing bacteria.</title>
        <authorList>
            <person name="Butler K."/>
        </authorList>
    </citation>
    <scope>NUCLEOTIDE SEQUENCE [LARGE SCALE GENOMIC DNA]</scope>
    <source>
        <strain evidence="2 3">DSM 100436</strain>
    </source>
</reference>
<dbReference type="InterPro" id="IPR016624">
    <property type="entry name" value="UCP014753"/>
</dbReference>
<sequence length="499" mass="57333">MQKTITSKPRPTIPYEHPDLSMYMKLCKENLVRQRYKKAAYNQHDELIRQQFSDSEQSLSQLCETLVQYVAEAFEHYAVWDYTHAYYPGRPSQQNARTDAMEGCSRVLPTLAAWLNQRNGQSSIAGLNGKPIDVTAILSKAFLAGTDPNHKGYWGTLHDYDQRICESADLALALWLSRDWVWRQFSPSEQQQVVGWFKQVNHCQTVDNNWHLFPLTVQLVIKALTGEDCVEQQRYERVKEFYVGDGWFRDGAKGNYDYYNAWGFYYSLYWLDRIDPEFDSAFIRESLAEFIHGYRYFFTPEGLPFFGRSACYRLAASVPQLAALDLGIGRDQTIPSLLSVGEAKYALESSLRYFIANGALKNGAPTQGLFEEDPRLIDNYSGPASSFWSLRALNIALFSGDKNGLWQAEQQPFEVEKDDFSFKIPAIDATVMGTFKTKEVVVVFHSDYIQQQTPASRCLEKQKVQNKVLELLTSRAERPKNNLLRKGITCYTSKMSHFF</sequence>
<protein>
    <submittedName>
        <fullName evidence="2">DUF2264 domain-containing protein</fullName>
    </submittedName>
</protein>
<dbReference type="Pfam" id="PF10022">
    <property type="entry name" value="DUF2264"/>
    <property type="match status" value="1"/>
</dbReference>
<dbReference type="PANTHER" id="PTHR35339">
    <property type="entry name" value="LINALOOL DEHYDRATASE_ISOMERASE DOMAIN-CONTAINING PROTEIN"/>
    <property type="match status" value="1"/>
</dbReference>
<dbReference type="PANTHER" id="PTHR35339:SF4">
    <property type="entry name" value="LINALOOL DEHYDRATASE_ISOMERASE DOMAIN-CONTAINING PROTEIN"/>
    <property type="match status" value="1"/>
</dbReference>
<evidence type="ECO:0000313" key="3">
    <source>
        <dbReference type="Proteomes" id="UP000241771"/>
    </source>
</evidence>
<dbReference type="InterPro" id="IPR049349">
    <property type="entry name" value="DUF2264_N"/>
</dbReference>
<dbReference type="AlphaFoldDB" id="A0A2T3P102"/>
<feature type="domain" description="DUF2264" evidence="1">
    <location>
        <begin position="64"/>
        <end position="412"/>
    </location>
</feature>
<dbReference type="Proteomes" id="UP000241771">
    <property type="component" value="Unassembled WGS sequence"/>
</dbReference>
<name>A0A2T3P102_9GAMM</name>
<dbReference type="OrthoDB" id="9813465at2"/>
<proteinExistence type="predicted"/>
<evidence type="ECO:0000313" key="2">
    <source>
        <dbReference type="EMBL" id="PSW22148.1"/>
    </source>
</evidence>
<organism evidence="2 3">
    <name type="scientific">Photobacterium sanctipauli</name>
    <dbReference type="NCBI Taxonomy" id="1342794"/>
    <lineage>
        <taxon>Bacteria</taxon>
        <taxon>Pseudomonadati</taxon>
        <taxon>Pseudomonadota</taxon>
        <taxon>Gammaproteobacteria</taxon>
        <taxon>Vibrionales</taxon>
        <taxon>Vibrionaceae</taxon>
        <taxon>Photobacterium</taxon>
    </lineage>
</organism>
<keyword evidence="3" id="KW-1185">Reference proteome</keyword>
<comment type="caution">
    <text evidence="2">The sequence shown here is derived from an EMBL/GenBank/DDBJ whole genome shotgun (WGS) entry which is preliminary data.</text>
</comment>
<evidence type="ECO:0000259" key="1">
    <source>
        <dbReference type="Pfam" id="PF10022"/>
    </source>
</evidence>